<keyword evidence="1" id="KW-0472">Membrane</keyword>
<dbReference type="AlphaFoldDB" id="A0A1W6V9K9"/>
<protein>
    <submittedName>
        <fullName evidence="2">Uncharacterized protein</fullName>
    </submittedName>
</protein>
<feature type="transmembrane region" description="Helical" evidence="1">
    <location>
        <begin position="52"/>
        <end position="70"/>
    </location>
</feature>
<keyword evidence="1" id="KW-0812">Transmembrane</keyword>
<geneLocation type="plasmid" evidence="2">
    <name>pL289</name>
</geneLocation>
<gene>
    <name evidence="2" type="ORF">K05K4_51290</name>
</gene>
<keyword evidence="2" id="KW-0614">Plasmid</keyword>
<reference evidence="2" key="1">
    <citation type="submission" date="2016-10" db="EMBL/GenBank/DDBJ databases">
        <title>The High Quality Genome of Vibrio alginolyticus K01M1.</title>
        <authorList>
            <person name="Wendling C."/>
            <person name="Chibani C.M."/>
            <person name="Hertel R."/>
            <person name="Sproer C."/>
            <person name="Bunk B."/>
            <person name="Overmann J."/>
            <person name="Roth O."/>
            <person name="Liesegang H."/>
        </authorList>
    </citation>
    <scope>NUCLEOTIDE SEQUENCE</scope>
    <source>
        <strain evidence="2">K05K4</strain>
        <plasmid evidence="2">pL289</plasmid>
    </source>
</reference>
<evidence type="ECO:0000313" key="2">
    <source>
        <dbReference type="EMBL" id="ARP21831.1"/>
    </source>
</evidence>
<sequence length="78" mass="8987">MFYSIFDWKIKLGIVVTVLLAVCTIISFILAWTATTPIDGHTAINQYLKYRWFASFIVSFFMVGAATLSYHHNSLKRH</sequence>
<name>A0A1W6V9K9_VIBAL</name>
<proteinExistence type="predicted"/>
<feature type="transmembrane region" description="Helical" evidence="1">
    <location>
        <begin position="12"/>
        <end position="32"/>
    </location>
</feature>
<dbReference type="EMBL" id="CP017904">
    <property type="protein sequence ID" value="ARP21831.1"/>
    <property type="molecule type" value="Genomic_DNA"/>
</dbReference>
<organism evidence="2">
    <name type="scientific">Vibrio alginolyticus</name>
    <dbReference type="NCBI Taxonomy" id="663"/>
    <lineage>
        <taxon>Bacteria</taxon>
        <taxon>Pseudomonadati</taxon>
        <taxon>Pseudomonadota</taxon>
        <taxon>Gammaproteobacteria</taxon>
        <taxon>Vibrionales</taxon>
        <taxon>Vibrionaceae</taxon>
        <taxon>Vibrio</taxon>
    </lineage>
</organism>
<keyword evidence="1" id="KW-1133">Transmembrane helix</keyword>
<accession>A0A1W6V9K9</accession>
<evidence type="ECO:0000256" key="1">
    <source>
        <dbReference type="SAM" id="Phobius"/>
    </source>
</evidence>